<dbReference type="InterPro" id="IPR032821">
    <property type="entry name" value="PKS_assoc"/>
</dbReference>
<dbReference type="PROSITE" id="PS00059">
    <property type="entry name" value="ADH_ZINC"/>
    <property type="match status" value="1"/>
</dbReference>
<dbReference type="Gene3D" id="3.40.50.720">
    <property type="entry name" value="NAD(P)-binding Rossmann-like Domain"/>
    <property type="match status" value="1"/>
</dbReference>
<dbReference type="SUPFAM" id="SSF50129">
    <property type="entry name" value="GroES-like"/>
    <property type="match status" value="1"/>
</dbReference>
<dbReference type="Pfam" id="PF22953">
    <property type="entry name" value="SpnB_Rossmann"/>
    <property type="match status" value="1"/>
</dbReference>
<evidence type="ECO:0000256" key="8">
    <source>
        <dbReference type="ARBA" id="ARBA00023268"/>
    </source>
</evidence>
<dbReference type="Pfam" id="PF02801">
    <property type="entry name" value="Ketoacyl-synt_C"/>
    <property type="match status" value="1"/>
</dbReference>
<dbReference type="Pfam" id="PF08990">
    <property type="entry name" value="Docking"/>
    <property type="match status" value="1"/>
</dbReference>
<dbReference type="Gene3D" id="3.40.366.10">
    <property type="entry name" value="Malonyl-Coenzyme A Acyl Carrier Protein, domain 2"/>
    <property type="match status" value="1"/>
</dbReference>
<dbReference type="PROSITE" id="PS52019">
    <property type="entry name" value="PKS_MFAS_DH"/>
    <property type="match status" value="1"/>
</dbReference>
<dbReference type="InterPro" id="IPR049900">
    <property type="entry name" value="PKS_mFAS_DH"/>
</dbReference>
<dbReference type="FunFam" id="3.40.50.720:FF:000209">
    <property type="entry name" value="Polyketide synthase Pks12"/>
    <property type="match status" value="1"/>
</dbReference>
<dbReference type="eggNOG" id="COG3321">
    <property type="taxonomic scope" value="Bacteria"/>
</dbReference>
<dbReference type="SMART" id="SM00826">
    <property type="entry name" value="PKS_DH"/>
    <property type="match status" value="1"/>
</dbReference>
<dbReference type="Pfam" id="PF14765">
    <property type="entry name" value="PS-DH"/>
    <property type="match status" value="1"/>
</dbReference>
<dbReference type="SMART" id="SM00827">
    <property type="entry name" value="PKS_AT"/>
    <property type="match status" value="1"/>
</dbReference>
<dbReference type="InterPro" id="IPR020843">
    <property type="entry name" value="ER"/>
</dbReference>
<dbReference type="HOGENOM" id="CLU_000022_35_5_11"/>
<dbReference type="PANTHER" id="PTHR43775">
    <property type="entry name" value="FATTY ACID SYNTHASE"/>
    <property type="match status" value="1"/>
</dbReference>
<feature type="region of interest" description="N-terminal hotdog fold" evidence="10">
    <location>
        <begin position="924"/>
        <end position="1045"/>
    </location>
</feature>
<dbReference type="OrthoDB" id="9778690at2"/>
<organism evidence="15 16">
    <name type="scientific">Stackebrandtia nassauensis (strain DSM 44728 / CIP 108903 / NRRL B-16338 / NBRC 102104 / LLR-40K-21)</name>
    <dbReference type="NCBI Taxonomy" id="446470"/>
    <lineage>
        <taxon>Bacteria</taxon>
        <taxon>Bacillati</taxon>
        <taxon>Actinomycetota</taxon>
        <taxon>Actinomycetes</taxon>
        <taxon>Glycomycetales</taxon>
        <taxon>Glycomycetaceae</taxon>
        <taxon>Stackebrandtia</taxon>
    </lineage>
</organism>
<dbReference type="InterPro" id="IPR006162">
    <property type="entry name" value="Ppantetheine_attach_site"/>
</dbReference>
<keyword evidence="3" id="KW-0596">Phosphopantetheine</keyword>
<evidence type="ECO:0000256" key="9">
    <source>
        <dbReference type="ARBA" id="ARBA00023315"/>
    </source>
</evidence>
<evidence type="ECO:0000256" key="11">
    <source>
        <dbReference type="SAM" id="MobiDB-lite"/>
    </source>
</evidence>
<dbReference type="SUPFAM" id="SSF53901">
    <property type="entry name" value="Thiolase-like"/>
    <property type="match status" value="1"/>
</dbReference>
<dbReference type="SMART" id="SM00825">
    <property type="entry name" value="PKS_KS"/>
    <property type="match status" value="1"/>
</dbReference>
<dbReference type="InterPro" id="IPR036291">
    <property type="entry name" value="NAD(P)-bd_dom_sf"/>
</dbReference>
<evidence type="ECO:0000256" key="2">
    <source>
        <dbReference type="ARBA" id="ARBA00004792"/>
    </source>
</evidence>
<dbReference type="InterPro" id="IPR009081">
    <property type="entry name" value="PP-bd_ACP"/>
</dbReference>
<keyword evidence="6" id="KW-0560">Oxidoreductase</keyword>
<dbReference type="SMART" id="SM01294">
    <property type="entry name" value="PKS_PP_betabranch"/>
    <property type="match status" value="1"/>
</dbReference>
<dbReference type="Gene3D" id="3.30.70.3290">
    <property type="match status" value="1"/>
</dbReference>
<dbReference type="GO" id="GO:0004312">
    <property type="term" value="F:fatty acid synthase activity"/>
    <property type="evidence" value="ECO:0007669"/>
    <property type="project" value="TreeGrafter"/>
</dbReference>
<dbReference type="FunFam" id="3.40.47.10:FF:000019">
    <property type="entry name" value="Polyketide synthase type I"/>
    <property type="match status" value="1"/>
</dbReference>
<dbReference type="InterPro" id="IPR001227">
    <property type="entry name" value="Ac_transferase_dom_sf"/>
</dbReference>
<dbReference type="PROSITE" id="PS00606">
    <property type="entry name" value="KS3_1"/>
    <property type="match status" value="1"/>
</dbReference>
<feature type="domain" description="Ketosynthase family 3 (KS3)" evidence="13">
    <location>
        <begin position="34"/>
        <end position="460"/>
    </location>
</feature>
<dbReference type="eggNOG" id="COG0604">
    <property type="taxonomic scope" value="Bacteria"/>
</dbReference>
<evidence type="ECO:0000259" key="12">
    <source>
        <dbReference type="PROSITE" id="PS50075"/>
    </source>
</evidence>
<dbReference type="Pfam" id="PF00550">
    <property type="entry name" value="PP-binding"/>
    <property type="match status" value="1"/>
</dbReference>
<dbReference type="CDD" id="cd05195">
    <property type="entry name" value="enoyl_red"/>
    <property type="match status" value="1"/>
</dbReference>
<reference evidence="15 16" key="1">
    <citation type="journal article" date="2009" name="Stand. Genomic Sci.">
        <title>Complete genome sequence of Stackebrandtia nassauensis type strain (LLR-40K-21).</title>
        <authorList>
            <person name="Munk C."/>
            <person name="Lapidus A."/>
            <person name="Copeland A."/>
            <person name="Jando M."/>
            <person name="Mayilraj S."/>
            <person name="Glavina Del Rio T."/>
            <person name="Nolan M."/>
            <person name="Chen F."/>
            <person name="Lucas S."/>
            <person name="Tice H."/>
            <person name="Cheng J.F."/>
            <person name="Han C."/>
            <person name="Detter J.C."/>
            <person name="Bruce D."/>
            <person name="Goodwin L."/>
            <person name="Chain P."/>
            <person name="Pitluck S."/>
            <person name="Goker M."/>
            <person name="Ovchinikova G."/>
            <person name="Pati A."/>
            <person name="Ivanova N."/>
            <person name="Mavromatis K."/>
            <person name="Chen A."/>
            <person name="Palaniappan K."/>
            <person name="Land M."/>
            <person name="Hauser L."/>
            <person name="Chang Y.J."/>
            <person name="Jeffries C.D."/>
            <person name="Bristow J."/>
            <person name="Eisen J.A."/>
            <person name="Markowitz V."/>
            <person name="Hugenholtz P."/>
            <person name="Kyrpides N.C."/>
            <person name="Klenk H.P."/>
        </authorList>
    </citation>
    <scope>NUCLEOTIDE SEQUENCE [LARGE SCALE GENOMIC DNA]</scope>
    <source>
        <strain evidence="16">DSM 44728 / CIP 108903 / NRRL B-16338 / NBRC 102104 / LLR-40K-21</strain>
    </source>
</reference>
<dbReference type="InterPro" id="IPR014031">
    <property type="entry name" value="Ketoacyl_synth_C"/>
</dbReference>
<dbReference type="Pfam" id="PF13602">
    <property type="entry name" value="ADH_zinc_N_2"/>
    <property type="match status" value="1"/>
</dbReference>
<keyword evidence="8" id="KW-0511">Multifunctional enzyme</keyword>
<dbReference type="Pfam" id="PF16197">
    <property type="entry name" value="KAsynt_C_assoc"/>
    <property type="match status" value="1"/>
</dbReference>
<dbReference type="InterPro" id="IPR013968">
    <property type="entry name" value="PKS_KR"/>
</dbReference>
<dbReference type="SMART" id="SM00822">
    <property type="entry name" value="PKS_KR"/>
    <property type="match status" value="1"/>
</dbReference>
<dbReference type="Proteomes" id="UP000000844">
    <property type="component" value="Chromosome"/>
</dbReference>
<dbReference type="InterPro" id="IPR016036">
    <property type="entry name" value="Malonyl_transacylase_ACP-bd"/>
</dbReference>
<sequence>MSAGEEKLRDYLKRVTSDLRKTRQRLQDLEQASVEPIAIVGISCRFPGGVKSIEDLWRLVDGEEDAVTEFPADRGWDVEGIYDPTGERPGSSYVKRGGFLDHAAEFDAEFFGISPREALAMDPQHRVMLEVSWEALERTGIDPATLKDTEVGVFTGAIQQDYANLVEAADTDLSVYASIGSANSVLSGRIAYTLGLRGPAVSIDTACSSSLVALHLAARSLRAGECELALAGGVTIMSSPLLYAEFSRQRALSPDGRCRAFAESADGTGWAEGAGVLVLERLSDAKRLGHKVLAVVRGSAMNQDGASNGLSAPNDEAQEQVIQRALADARLTCADVDLVEAHGTGTKLGDPIEAQAILATYGQGRDASEPVYLGSLKSNIGHAQAAAGMGGVIKMVQAIRHAKMPKTLHIDEPTSHVDWESGAVSLLTAAREWTDQGRARRAAVSSFGISGTNAHVILEQAPPSENPAVPTVVEPGPVTWPLSGRSASALREQAERLAAHIDQAPEASDADIGYSLAATRTAFDHRAVVTAADRQSALAALRSLSQGEEAENLVEGRAASGPGPVFVFPGQGTQWAGMGLELAERFDVFADAMNECAGALKPVVDWNLWDALKRVDTAPVDVVQPATWAVMVSLARLWRSFGVEPAAVVGHSQGEIAAAVVAGALSLADGAKVVALRAGLIGRRLAGGGGMVSVGLPVETVRERFADLDVSVAAMNGPTSTVVSGPDAALETLLASCEAEEIRARRIPVDYPSHSARVEAIREELAPMLAGLRPRPCRVPMWSTVSGERVTGEELDADYWFRNLRQTVRFEPVVRSLTEAGYGVFVEASAHPVLTGSVLETGEHAGVDVVTTGSLRRDDGGASRFVTSLAEAYVNGVDVDWTANRGNASVVELPTYPFQGDRYWLEPAAAAGDVAAAGLEPVEHGLLGAAVRLATSDELVLTGRVSLRTHGWLADHALNGHPLFPGVAVVDLVNHAGTTVACPRVEDLTLHTPLYLDEVGVDLQVSIGGPDDEGRRPATVHCRPGPDAEWTCHAEGVVAPAGEPIDAAVAQWPPPGAEPVSLNGFYDDLAARGYEYGPTFQGLTGAWRRGEELFGEVELPADHHATTGRFGLHPGAFDAALQTVFIGADRDAPPSLPFSWSGVDIRRTGATSLRVHVKPTGTDTRSVTLTDGSGSPVARVEVLTSRPVRTPRGDLYRVAWTPADTSDTADTADWPVLTEGSGLPSGTVEGVIVPVGDAAPLPTLTHVLTLVQSWLSQERFADATMVFALRDDSPTAAAVAGLVRTAQAEHPGRFGIAEVDDPASDLDAAVAVLATGEPEVRVRGGRVAVRRLETVGDDVLERPSGNAWRIGVTEKGALDRLAVLPSPYSTEPLATGQVRVRIGAAGMNFRDVAVALGLLDTEGIGHEGAGTIVETAPDVTDFRVGDRVMGQMPYAMGPIAVADSDSLVALPDGWTFAQGASVPVVYMTAWLGLTDMAGLKAGERVLIHAATGGVGLAAIQVARHLGAEVFATASPPKQHLLRRLGLDDDHIASTRTLDFHRKFLDVTGGDGVDVVLNSLTGEFTDASLALMPRGGRFIELGKTDVRDAADVAAKHPGVRYLEEIPDHREFDISVDNPADVSDAFHRVSELLADGTLTPPRVRSWPVTRAREAFELMRQAGHLGKLVLTMPRGFDPDRTVLVTGGTGTLGGVLARHLVTVHGVRKLLLTSRRGPDAAGASELVAELAALGAHADVAACDMTDREAVRELLSGINLGSVIHAAAILDDGVVEALDAERLRGVFAAKASSAAILDDLTAGVDLDAFVLFSSIAGVIGSGGQANYAAANAYLDALAVDRRRRGLPGVSMAWGFWSLRSELTEKLDDRAVGRVAHTGVREMGTDEALALFDAALEADDPCLVTARLDPRRRDDPDAPTVLRNPSGVRDRTTSTVAGRGEGTGLRERLASGSEEENQRALLDLVRFHAASVLRAGGASDIRADRAFRDMGFDSLTAVELRNRLNRASGLRLPSTVVFDHPSPLALAAHLRNELGVKADDPSESVLSEMDRWEARLDKLSLDGHARDQLVKRLEALLWKWRGGSETTDEVVTRESVESASDDEMFAIIDRELGTA</sequence>
<dbReference type="KEGG" id="sna:Snas_4135"/>
<dbReference type="InterPro" id="IPR020806">
    <property type="entry name" value="PKS_PP-bd"/>
</dbReference>
<dbReference type="InterPro" id="IPR014030">
    <property type="entry name" value="Ketoacyl_synth_N"/>
</dbReference>
<proteinExistence type="predicted"/>
<name>D3Q136_STANL</name>
<dbReference type="GO" id="GO:0008270">
    <property type="term" value="F:zinc ion binding"/>
    <property type="evidence" value="ECO:0007669"/>
    <property type="project" value="InterPro"/>
</dbReference>
<dbReference type="CDD" id="cd08956">
    <property type="entry name" value="KR_3_FAS_SDR_x"/>
    <property type="match status" value="1"/>
</dbReference>
<dbReference type="Pfam" id="PF08659">
    <property type="entry name" value="KR"/>
    <property type="match status" value="1"/>
</dbReference>
<feature type="active site" description="Proton donor; for dehydratase activity" evidence="10">
    <location>
        <position position="1118"/>
    </location>
</feature>
<keyword evidence="9" id="KW-0012">Acyltransferase</keyword>
<dbReference type="Pfam" id="PF21089">
    <property type="entry name" value="PKS_DH_N"/>
    <property type="match status" value="1"/>
</dbReference>
<evidence type="ECO:0000256" key="7">
    <source>
        <dbReference type="ARBA" id="ARBA00023194"/>
    </source>
</evidence>
<dbReference type="InterPro" id="IPR015083">
    <property type="entry name" value="NorB/c/GfsB-D-like_docking"/>
</dbReference>
<dbReference type="InterPro" id="IPR042104">
    <property type="entry name" value="PKS_dehydratase_sf"/>
</dbReference>
<evidence type="ECO:0000256" key="3">
    <source>
        <dbReference type="ARBA" id="ARBA00022450"/>
    </source>
</evidence>
<dbReference type="SUPFAM" id="SSF55048">
    <property type="entry name" value="Probable ACP-binding domain of malonyl-CoA ACP transacylase"/>
    <property type="match status" value="1"/>
</dbReference>
<dbReference type="PROSITE" id="PS50075">
    <property type="entry name" value="CARRIER"/>
    <property type="match status" value="1"/>
</dbReference>
<dbReference type="InterPro" id="IPR018201">
    <property type="entry name" value="Ketoacyl_synth_AS"/>
</dbReference>
<dbReference type="SUPFAM" id="SSF47336">
    <property type="entry name" value="ACP-like"/>
    <property type="match status" value="1"/>
</dbReference>
<dbReference type="InterPro" id="IPR013154">
    <property type="entry name" value="ADH-like_N"/>
</dbReference>
<dbReference type="STRING" id="446470.Snas_4135"/>
<dbReference type="InterPro" id="IPR016035">
    <property type="entry name" value="Acyl_Trfase/lysoPLipase"/>
</dbReference>
<dbReference type="EMBL" id="CP001778">
    <property type="protein sequence ID" value="ADD43786.1"/>
    <property type="molecule type" value="Genomic_DNA"/>
</dbReference>
<dbReference type="CDD" id="cd00833">
    <property type="entry name" value="PKS"/>
    <property type="match status" value="1"/>
</dbReference>
<dbReference type="SUPFAM" id="SSF52151">
    <property type="entry name" value="FabD/lysophospholipase-like"/>
    <property type="match status" value="1"/>
</dbReference>
<evidence type="ECO:0000256" key="4">
    <source>
        <dbReference type="ARBA" id="ARBA00022553"/>
    </source>
</evidence>
<dbReference type="Gene3D" id="3.90.180.10">
    <property type="entry name" value="Medium-chain alcohol dehydrogenases, catalytic domain"/>
    <property type="match status" value="1"/>
</dbReference>
<dbReference type="SMART" id="SM00823">
    <property type="entry name" value="PKS_PP"/>
    <property type="match status" value="1"/>
</dbReference>
<dbReference type="PROSITE" id="PS52004">
    <property type="entry name" value="KS3_2"/>
    <property type="match status" value="1"/>
</dbReference>
<keyword evidence="5 15" id="KW-0808">Transferase</keyword>
<dbReference type="eggNOG" id="COG1020">
    <property type="taxonomic scope" value="Bacteria"/>
</dbReference>
<dbReference type="SUPFAM" id="SSF51735">
    <property type="entry name" value="NAD(P)-binding Rossmann-fold domains"/>
    <property type="match status" value="3"/>
</dbReference>
<feature type="region of interest" description="C-terminal hotdog fold" evidence="10">
    <location>
        <begin position="1057"/>
        <end position="1194"/>
    </location>
</feature>
<dbReference type="Pfam" id="PF00698">
    <property type="entry name" value="Acyl_transf_1"/>
    <property type="match status" value="1"/>
</dbReference>
<dbReference type="InterPro" id="IPR036736">
    <property type="entry name" value="ACP-like_sf"/>
</dbReference>
<dbReference type="InterPro" id="IPR050091">
    <property type="entry name" value="PKS_NRPS_Biosynth_Enz"/>
</dbReference>
<dbReference type="GO" id="GO:0031177">
    <property type="term" value="F:phosphopantetheine binding"/>
    <property type="evidence" value="ECO:0007669"/>
    <property type="project" value="InterPro"/>
</dbReference>
<comment type="pathway">
    <text evidence="2">Antibiotic biosynthesis.</text>
</comment>
<keyword evidence="16" id="KW-1185">Reference proteome</keyword>
<dbReference type="GO" id="GO:0004315">
    <property type="term" value="F:3-oxoacyl-[acyl-carrier-protein] synthase activity"/>
    <property type="evidence" value="ECO:0007669"/>
    <property type="project" value="InterPro"/>
</dbReference>
<dbReference type="GO" id="GO:0033068">
    <property type="term" value="P:macrolide biosynthetic process"/>
    <property type="evidence" value="ECO:0007669"/>
    <property type="project" value="UniProtKB-ARBA"/>
</dbReference>
<comment type="cofactor">
    <cofactor evidence="1">
        <name>pantetheine 4'-phosphate</name>
        <dbReference type="ChEBI" id="CHEBI:47942"/>
    </cofactor>
</comment>
<evidence type="ECO:0000256" key="10">
    <source>
        <dbReference type="PROSITE-ProRule" id="PRU01363"/>
    </source>
</evidence>
<dbReference type="GO" id="GO:0016491">
    <property type="term" value="F:oxidoreductase activity"/>
    <property type="evidence" value="ECO:0007669"/>
    <property type="project" value="UniProtKB-KW"/>
</dbReference>
<dbReference type="PANTHER" id="PTHR43775:SF51">
    <property type="entry name" value="INACTIVE PHENOLPHTHIOCEROL SYNTHESIS POLYKETIDE SYNTHASE TYPE I PKS1-RELATED"/>
    <property type="match status" value="1"/>
</dbReference>
<dbReference type="Gene3D" id="1.10.1200.10">
    <property type="entry name" value="ACP-like"/>
    <property type="match status" value="1"/>
</dbReference>
<dbReference type="InterPro" id="IPR020807">
    <property type="entry name" value="PKS_DH"/>
</dbReference>
<feature type="region of interest" description="Disordered" evidence="11">
    <location>
        <begin position="1902"/>
        <end position="1946"/>
    </location>
</feature>
<dbReference type="InterPro" id="IPR057326">
    <property type="entry name" value="KR_dom"/>
</dbReference>
<dbReference type="Pfam" id="PF08240">
    <property type="entry name" value="ADH_N"/>
    <property type="match status" value="1"/>
</dbReference>
<evidence type="ECO:0000313" key="16">
    <source>
        <dbReference type="Proteomes" id="UP000000844"/>
    </source>
</evidence>
<feature type="domain" description="Carrier" evidence="12">
    <location>
        <begin position="1952"/>
        <end position="2027"/>
    </location>
</feature>
<dbReference type="FunFam" id="3.40.366.10:FF:000002">
    <property type="entry name" value="Probable polyketide synthase 2"/>
    <property type="match status" value="1"/>
</dbReference>
<dbReference type="RefSeq" id="WP_013019357.1">
    <property type="nucleotide sequence ID" value="NC_013947.1"/>
</dbReference>
<dbReference type="GO" id="GO:0006633">
    <property type="term" value="P:fatty acid biosynthetic process"/>
    <property type="evidence" value="ECO:0007669"/>
    <property type="project" value="InterPro"/>
</dbReference>
<dbReference type="InterPro" id="IPR011032">
    <property type="entry name" value="GroES-like_sf"/>
</dbReference>
<dbReference type="SMART" id="SM00829">
    <property type="entry name" value="PKS_ER"/>
    <property type="match status" value="1"/>
</dbReference>
<dbReference type="Gene3D" id="3.40.47.10">
    <property type="match status" value="1"/>
</dbReference>
<dbReference type="InterPro" id="IPR055123">
    <property type="entry name" value="SpnB-like_Rossmann"/>
</dbReference>
<dbReference type="InterPro" id="IPR002328">
    <property type="entry name" value="ADH_Zn_CS"/>
</dbReference>
<dbReference type="InterPro" id="IPR014043">
    <property type="entry name" value="Acyl_transferase_dom"/>
</dbReference>
<accession>D3Q136</accession>
<gene>
    <name evidence="15" type="ordered locus">Snas_4135</name>
</gene>
<dbReference type="InterPro" id="IPR049552">
    <property type="entry name" value="PKS_DH_N"/>
</dbReference>
<evidence type="ECO:0000256" key="6">
    <source>
        <dbReference type="ARBA" id="ARBA00023002"/>
    </source>
</evidence>
<evidence type="ECO:0000256" key="5">
    <source>
        <dbReference type="ARBA" id="ARBA00022679"/>
    </source>
</evidence>
<keyword evidence="4" id="KW-0597">Phosphoprotein</keyword>
<dbReference type="Gene3D" id="3.10.129.110">
    <property type="entry name" value="Polyketide synthase dehydratase"/>
    <property type="match status" value="1"/>
</dbReference>
<dbReference type="FunFam" id="1.10.1200.10:FF:000007">
    <property type="entry name" value="Probable polyketide synthase pks17"/>
    <property type="match status" value="1"/>
</dbReference>
<evidence type="ECO:0000259" key="14">
    <source>
        <dbReference type="PROSITE" id="PS52019"/>
    </source>
</evidence>
<dbReference type="PROSITE" id="PS00012">
    <property type="entry name" value="PHOSPHOPANTETHEINE"/>
    <property type="match status" value="1"/>
</dbReference>
<protein>
    <submittedName>
        <fullName evidence="15">Acyl transferase</fullName>
    </submittedName>
</protein>
<feature type="active site" description="Proton acceptor; for dehydratase activity" evidence="10">
    <location>
        <position position="956"/>
    </location>
</feature>
<evidence type="ECO:0000313" key="15">
    <source>
        <dbReference type="EMBL" id="ADD43786.1"/>
    </source>
</evidence>
<dbReference type="InterPro" id="IPR016039">
    <property type="entry name" value="Thiolase-like"/>
</dbReference>
<keyword evidence="7" id="KW-0045">Antibiotic biosynthesis</keyword>
<dbReference type="InterPro" id="IPR049551">
    <property type="entry name" value="PKS_DH_C"/>
</dbReference>
<dbReference type="Pfam" id="PF00109">
    <property type="entry name" value="ketoacyl-synt"/>
    <property type="match status" value="1"/>
</dbReference>
<dbReference type="Gene3D" id="3.40.50.11460">
    <property type="match status" value="1"/>
</dbReference>
<feature type="domain" description="PKS/mFAS DH" evidence="14">
    <location>
        <begin position="924"/>
        <end position="1194"/>
    </location>
</feature>
<evidence type="ECO:0000259" key="13">
    <source>
        <dbReference type="PROSITE" id="PS52004"/>
    </source>
</evidence>
<evidence type="ECO:0000256" key="1">
    <source>
        <dbReference type="ARBA" id="ARBA00001957"/>
    </source>
</evidence>
<dbReference type="InterPro" id="IPR020841">
    <property type="entry name" value="PKS_Beta-ketoAc_synthase_dom"/>
</dbReference>